<dbReference type="PANTHER" id="PTHR33710">
    <property type="entry name" value="BNAC02G09200D PROTEIN"/>
    <property type="match status" value="1"/>
</dbReference>
<dbReference type="OMA" id="RIDLCAN"/>
<evidence type="ECO:0008006" key="3">
    <source>
        <dbReference type="Google" id="ProtNLM"/>
    </source>
</evidence>
<accession>A0A4Y7IRB4</accession>
<dbReference type="AlphaFoldDB" id="A0A4Y7IRB4"/>
<keyword evidence="2" id="KW-1185">Reference proteome</keyword>
<reference evidence="1 2" key="1">
    <citation type="journal article" date="2018" name="Science">
        <title>The opium poppy genome and morphinan production.</title>
        <authorList>
            <person name="Guo L."/>
            <person name="Winzer T."/>
            <person name="Yang X."/>
            <person name="Li Y."/>
            <person name="Ning Z."/>
            <person name="He Z."/>
            <person name="Teodor R."/>
            <person name="Lu Y."/>
            <person name="Bowser T.A."/>
            <person name="Graham I.A."/>
            <person name="Ye K."/>
        </authorList>
    </citation>
    <scope>NUCLEOTIDE SEQUENCE [LARGE SCALE GENOMIC DNA]</scope>
    <source>
        <strain evidence="2">cv. HN1</strain>
        <tissue evidence="1">Leaves</tissue>
    </source>
</reference>
<organism evidence="1 2">
    <name type="scientific">Papaver somniferum</name>
    <name type="common">Opium poppy</name>
    <dbReference type="NCBI Taxonomy" id="3469"/>
    <lineage>
        <taxon>Eukaryota</taxon>
        <taxon>Viridiplantae</taxon>
        <taxon>Streptophyta</taxon>
        <taxon>Embryophyta</taxon>
        <taxon>Tracheophyta</taxon>
        <taxon>Spermatophyta</taxon>
        <taxon>Magnoliopsida</taxon>
        <taxon>Ranunculales</taxon>
        <taxon>Papaveraceae</taxon>
        <taxon>Papaveroideae</taxon>
        <taxon>Papaver</taxon>
    </lineage>
</organism>
<proteinExistence type="predicted"/>
<name>A0A4Y7IRB4_PAPSO</name>
<dbReference type="Gramene" id="RZC51424">
    <property type="protein sequence ID" value="RZC51424"/>
    <property type="gene ID" value="C5167_019849"/>
</dbReference>
<dbReference type="Proteomes" id="UP000316621">
    <property type="component" value="Chromosome 2"/>
</dbReference>
<dbReference type="STRING" id="3469.A0A4Y7IRB4"/>
<evidence type="ECO:0000313" key="1">
    <source>
        <dbReference type="EMBL" id="RZC51424.1"/>
    </source>
</evidence>
<dbReference type="Gene3D" id="3.60.10.10">
    <property type="entry name" value="Endonuclease/exonuclease/phosphatase"/>
    <property type="match status" value="1"/>
</dbReference>
<evidence type="ECO:0000313" key="2">
    <source>
        <dbReference type="Proteomes" id="UP000316621"/>
    </source>
</evidence>
<dbReference type="EMBL" id="CM010716">
    <property type="protein sequence ID" value="RZC51424.1"/>
    <property type="molecule type" value="Genomic_DNA"/>
</dbReference>
<dbReference type="PANTHER" id="PTHR33710:SF79">
    <property type="entry name" value="OS06G0205337 PROTEIN"/>
    <property type="match status" value="1"/>
</dbReference>
<gene>
    <name evidence="1" type="ORF">C5167_019849</name>
</gene>
<sequence>MHHYEKHGDSPNTDISCNEFRNLVRERDVIDLGFPGPAFTWSNNAVQSTPIFERLDRVVCNTEWRLLSPDAAVLHLPRIDSDHAPIILNTMRKPPKRRPNYKFEFYWTDHPQFNDIIEDKWDNSSGNMISRLDTLGKCLMKWSKDTFGDTKIEIEIERQKLVELQTTWLIQGKKRRQSVRRLPVWRREIECSGNKSKWIPATEKIPSEGE</sequence>
<protein>
    <recommendedName>
        <fullName evidence="3">Endonuclease/exonuclease/phosphatase domain-containing protein</fullName>
    </recommendedName>
</protein>
<dbReference type="SUPFAM" id="SSF56219">
    <property type="entry name" value="DNase I-like"/>
    <property type="match status" value="1"/>
</dbReference>
<dbReference type="InterPro" id="IPR036691">
    <property type="entry name" value="Endo/exonu/phosph_ase_sf"/>
</dbReference>